<name>A0ABW8YRL3_9SPHN</name>
<dbReference type="InterPro" id="IPR000182">
    <property type="entry name" value="GNAT_dom"/>
</dbReference>
<dbReference type="EMBL" id="JBELQC010000002">
    <property type="protein sequence ID" value="MFL9842237.1"/>
    <property type="molecule type" value="Genomic_DNA"/>
</dbReference>
<organism evidence="2 3">
    <name type="scientific">Sphingomonas plantiphila</name>
    <dbReference type="NCBI Taxonomy" id="3163295"/>
    <lineage>
        <taxon>Bacteria</taxon>
        <taxon>Pseudomonadati</taxon>
        <taxon>Pseudomonadota</taxon>
        <taxon>Alphaproteobacteria</taxon>
        <taxon>Sphingomonadales</taxon>
        <taxon>Sphingomonadaceae</taxon>
        <taxon>Sphingomonas</taxon>
    </lineage>
</organism>
<dbReference type="InterPro" id="IPR016181">
    <property type="entry name" value="Acyl_CoA_acyltransferase"/>
</dbReference>
<dbReference type="SUPFAM" id="SSF55729">
    <property type="entry name" value="Acyl-CoA N-acyltransferases (Nat)"/>
    <property type="match status" value="1"/>
</dbReference>
<dbReference type="PANTHER" id="PTHR43792:SF1">
    <property type="entry name" value="N-ACETYLTRANSFERASE DOMAIN-CONTAINING PROTEIN"/>
    <property type="match status" value="1"/>
</dbReference>
<accession>A0ABW8YRL3</accession>
<comment type="caution">
    <text evidence="2">The sequence shown here is derived from an EMBL/GenBank/DDBJ whole genome shotgun (WGS) entry which is preliminary data.</text>
</comment>
<dbReference type="PROSITE" id="PS51186">
    <property type="entry name" value="GNAT"/>
    <property type="match status" value="1"/>
</dbReference>
<dbReference type="RefSeq" id="WP_408079689.1">
    <property type="nucleotide sequence ID" value="NZ_JBELQC010000002.1"/>
</dbReference>
<keyword evidence="3" id="KW-1185">Reference proteome</keyword>
<dbReference type="Gene3D" id="3.40.630.30">
    <property type="match status" value="1"/>
</dbReference>
<sequence>MIETARLLLRPPVQADHPALYAMWADPLVMADLGPVKDAAASAAALARHDGFRHEGLGFQSVVRKEDGAVIGFCGLKRGDPSNPIAGQVEAGWMLARACWRQGYALEAMRAMLAWGWANLDVPHIVAITSRRNAASRAMMQRLGMTYVDGGDFDHHAFAADDPLRHIVTYRINRPASAA</sequence>
<evidence type="ECO:0000313" key="3">
    <source>
        <dbReference type="Proteomes" id="UP001629244"/>
    </source>
</evidence>
<dbReference type="InterPro" id="IPR051531">
    <property type="entry name" value="N-acetyltransferase"/>
</dbReference>
<dbReference type="PANTHER" id="PTHR43792">
    <property type="entry name" value="GNAT FAMILY, PUTATIVE (AFU_ORTHOLOGUE AFUA_3G00765)-RELATED-RELATED"/>
    <property type="match status" value="1"/>
</dbReference>
<dbReference type="Proteomes" id="UP001629244">
    <property type="component" value="Unassembled WGS sequence"/>
</dbReference>
<proteinExistence type="predicted"/>
<feature type="domain" description="N-acetyltransferase" evidence="1">
    <location>
        <begin position="7"/>
        <end position="165"/>
    </location>
</feature>
<gene>
    <name evidence="2" type="ORF">ABS767_14795</name>
</gene>
<reference evidence="2 3" key="1">
    <citation type="submission" date="2024-06" db="EMBL/GenBank/DDBJ databases">
        <authorList>
            <person name="Kaempfer P."/>
            <person name="Viver T."/>
        </authorList>
    </citation>
    <scope>NUCLEOTIDE SEQUENCE [LARGE SCALE GENOMIC DNA]</scope>
    <source>
        <strain evidence="2 3">ST-64</strain>
    </source>
</reference>
<evidence type="ECO:0000259" key="1">
    <source>
        <dbReference type="PROSITE" id="PS51186"/>
    </source>
</evidence>
<dbReference type="Pfam" id="PF13302">
    <property type="entry name" value="Acetyltransf_3"/>
    <property type="match status" value="1"/>
</dbReference>
<evidence type="ECO:0000313" key="2">
    <source>
        <dbReference type="EMBL" id="MFL9842237.1"/>
    </source>
</evidence>
<protein>
    <submittedName>
        <fullName evidence="2">GNAT family N-acetyltransferase</fullName>
    </submittedName>
</protein>